<feature type="compositionally biased region" description="Polar residues" evidence="2">
    <location>
        <begin position="841"/>
        <end position="852"/>
    </location>
</feature>
<keyword evidence="4" id="KW-1185">Reference proteome</keyword>
<organism evidence="3 4">
    <name type="scientific">Halteria grandinella</name>
    <dbReference type="NCBI Taxonomy" id="5974"/>
    <lineage>
        <taxon>Eukaryota</taxon>
        <taxon>Sar</taxon>
        <taxon>Alveolata</taxon>
        <taxon>Ciliophora</taxon>
        <taxon>Intramacronucleata</taxon>
        <taxon>Spirotrichea</taxon>
        <taxon>Stichotrichia</taxon>
        <taxon>Sporadotrichida</taxon>
        <taxon>Halteriidae</taxon>
        <taxon>Halteria</taxon>
    </lineage>
</organism>
<feature type="compositionally biased region" description="Polar residues" evidence="2">
    <location>
        <begin position="27"/>
        <end position="41"/>
    </location>
</feature>
<feature type="region of interest" description="Disordered" evidence="2">
    <location>
        <begin position="828"/>
        <end position="859"/>
    </location>
</feature>
<dbReference type="OrthoDB" id="327811at2759"/>
<feature type="compositionally biased region" description="Polar residues" evidence="2">
    <location>
        <begin position="171"/>
        <end position="182"/>
    </location>
</feature>
<dbReference type="Proteomes" id="UP000785679">
    <property type="component" value="Unassembled WGS sequence"/>
</dbReference>
<evidence type="ECO:0000256" key="2">
    <source>
        <dbReference type="SAM" id="MobiDB-lite"/>
    </source>
</evidence>
<sequence>MKKEDMQNNQGKKSNPFKLPQDAGSPKHQNAPANLNKTQLVSVEDYTSGALFNELVNEDLPPPSQQQHQDDSQRALSSLSHHIPGGERDLSNNSRNEDIYANANRYKPERPAGETIAEEQPSLERTEESRVDDENSIFHGKYYGHNMSIVQNEEKGNIEQESLQRPAFSDYPQSIKSNNNSRFNKHSPRMTYEPVQSQHSPRLFDQERFKRPLLAGASITQEELIRQIEVERLQQLQDSAEKLKQKLKKFGRCPICTLPQPCKHTGLNTLQFAQNTEETPQSIQHQQTNEAFPRPNQSPFNKPPPLTQGGGSNLRRQSKHAINYQGSKSNTNLHLNNQDGFVNFDNQNDDIFSKEGNLLQQLNQNGEDISAMMMPSSAGQDGISPGPHFEQLLQQENGSMYSGVQNMNVTVGFQQNRYYEPNQMRRKQNYIRQSYEPRQNPYSILNTSQDEDLEEEFRRSLQYSANSAHKNTRAQFLKQLHLKKQFKENPALTRFSKDVIASLRDRQQKNTRRSLDVSHLNQSHFENGVRQVRVRNRRGEYETLEVEQKSRDNSHHSQLRQAEERLILIEQIAKFHEEKMKREYDKLQEELEKEAERERFEQLKEQKRVRRLEKQKKLLQEFHKGKEQERIREKQMQSELVTKIKEQKLETIKQNELIKLKLKEYYEQKARAGILQESSTILQVPPSRLQPLPSRGSQDRSLESRQNMSILSNQHPQLASLNLESIPQPPHTSKEKYRLSQGGDLRKKRHEDFWAKQQAKQFSLITEKTRLKSQGIYNSKMKIIDVSAELTKLGFRKPQNPLNKSTLLKSKYLEHEARKHETLQYPMVKQTGQLSGRKENSGSLSNRMSNNSKENDDALDIVQGRQWNLQFGMRKQGETYQ</sequence>
<gene>
    <name evidence="3" type="ORF">FGO68_gene13959</name>
</gene>
<accession>A0A8J8P0H4</accession>
<feature type="coiled-coil region" evidence="1">
    <location>
        <begin position="559"/>
        <end position="629"/>
    </location>
</feature>
<comment type="caution">
    <text evidence="3">The sequence shown here is derived from an EMBL/GenBank/DDBJ whole genome shotgun (WGS) entry which is preliminary data.</text>
</comment>
<feature type="region of interest" description="Disordered" evidence="2">
    <location>
        <begin position="723"/>
        <end position="744"/>
    </location>
</feature>
<name>A0A8J8P0H4_HALGN</name>
<proteinExistence type="predicted"/>
<feature type="coiled-coil region" evidence="1">
    <location>
        <begin position="226"/>
        <end position="253"/>
    </location>
</feature>
<feature type="compositionally biased region" description="Polar residues" evidence="2">
    <location>
        <begin position="276"/>
        <end position="300"/>
    </location>
</feature>
<dbReference type="EMBL" id="RRYP01003606">
    <property type="protein sequence ID" value="TNV83650.1"/>
    <property type="molecule type" value="Genomic_DNA"/>
</dbReference>
<feature type="region of interest" description="Disordered" evidence="2">
    <location>
        <begin position="170"/>
        <end position="200"/>
    </location>
</feature>
<evidence type="ECO:0000313" key="4">
    <source>
        <dbReference type="Proteomes" id="UP000785679"/>
    </source>
</evidence>
<protein>
    <submittedName>
        <fullName evidence="3">Uncharacterized protein</fullName>
    </submittedName>
</protein>
<feature type="region of interest" description="Disordered" evidence="2">
    <location>
        <begin position="685"/>
        <end position="704"/>
    </location>
</feature>
<feature type="compositionally biased region" description="Basic and acidic residues" evidence="2">
    <location>
        <begin position="122"/>
        <end position="133"/>
    </location>
</feature>
<feature type="region of interest" description="Disordered" evidence="2">
    <location>
        <begin position="56"/>
        <end position="134"/>
    </location>
</feature>
<dbReference type="AlphaFoldDB" id="A0A8J8P0H4"/>
<feature type="compositionally biased region" description="Basic and acidic residues" evidence="2">
    <location>
        <begin position="84"/>
        <end position="98"/>
    </location>
</feature>
<reference evidence="3" key="1">
    <citation type="submission" date="2019-06" db="EMBL/GenBank/DDBJ databases">
        <authorList>
            <person name="Zheng W."/>
        </authorList>
    </citation>
    <scope>NUCLEOTIDE SEQUENCE</scope>
    <source>
        <strain evidence="3">QDHG01</strain>
    </source>
</reference>
<keyword evidence="1" id="KW-0175">Coiled coil</keyword>
<evidence type="ECO:0000313" key="3">
    <source>
        <dbReference type="EMBL" id="TNV83650.1"/>
    </source>
</evidence>
<feature type="region of interest" description="Disordered" evidence="2">
    <location>
        <begin position="276"/>
        <end position="314"/>
    </location>
</feature>
<evidence type="ECO:0000256" key="1">
    <source>
        <dbReference type="SAM" id="Coils"/>
    </source>
</evidence>
<feature type="region of interest" description="Disordered" evidence="2">
    <location>
        <begin position="1"/>
        <end position="41"/>
    </location>
</feature>